<organism evidence="2 3">
    <name type="scientific">Floricoccus tropicus</name>
    <dbReference type="NCBI Taxonomy" id="1859473"/>
    <lineage>
        <taxon>Bacteria</taxon>
        <taxon>Bacillati</taxon>
        <taxon>Bacillota</taxon>
        <taxon>Bacilli</taxon>
        <taxon>Lactobacillales</taxon>
        <taxon>Streptococcaceae</taxon>
        <taxon>Floricoccus</taxon>
    </lineage>
</organism>
<feature type="transmembrane region" description="Helical" evidence="1">
    <location>
        <begin position="64"/>
        <end position="88"/>
    </location>
</feature>
<protein>
    <submittedName>
        <fullName evidence="2">Uncharacterized protein</fullName>
    </submittedName>
</protein>
<gene>
    <name evidence="2" type="ORF">BG261_05300</name>
</gene>
<keyword evidence="1" id="KW-0812">Transmembrane</keyword>
<proteinExistence type="predicted"/>
<evidence type="ECO:0000313" key="3">
    <source>
        <dbReference type="Proteomes" id="UP000178622"/>
    </source>
</evidence>
<sequence>MMTTLDEYNLSKFAFIYKENFKKYDPQTYYDNLNSTYLFYAVVCFLIAISSNMSYSLLKIKNVFTFSSLIILLLLSVFFAILSAISAFKQNKKKITTKKIDAEKIDIYKFNESMLYDTLNCMDLEELQSLQEYLKKLNSKPSNNLPIFISITSLLISVVLASINQLINSTTPKIELKTNESLGIFFGIICITIIIFIIIYILLLEPNIINLELKLNEKYENTINEILKFNEQIREKPLQRYSKKIVITKSSNM</sequence>
<keyword evidence="1" id="KW-1133">Transmembrane helix</keyword>
<dbReference type="AlphaFoldDB" id="A0A1E8GLF4"/>
<feature type="transmembrane region" description="Helical" evidence="1">
    <location>
        <begin position="183"/>
        <end position="204"/>
    </location>
</feature>
<reference evidence="3" key="1">
    <citation type="submission" date="2016-09" db="EMBL/GenBank/DDBJ databases">
        <title>Draft genome sequence of a novel species of the family Streptococcaceae isolated from flowers.</title>
        <authorList>
            <person name="Chuah L.-O."/>
            <person name="Yap K.-P."/>
            <person name="Thong K.L."/>
            <person name="Liong M.T."/>
            <person name="Ahmad R."/>
            <person name="Rusul G."/>
        </authorList>
    </citation>
    <scope>NUCLEOTIDE SEQUENCE [LARGE SCALE GENOMIC DNA]</scope>
    <source>
        <strain evidence="3">DF1</strain>
    </source>
</reference>
<accession>A0A1E8GLF4</accession>
<evidence type="ECO:0000256" key="1">
    <source>
        <dbReference type="SAM" id="Phobius"/>
    </source>
</evidence>
<dbReference type="EMBL" id="MKIR01000023">
    <property type="protein sequence ID" value="OFI48806.1"/>
    <property type="molecule type" value="Genomic_DNA"/>
</dbReference>
<feature type="transmembrane region" description="Helical" evidence="1">
    <location>
        <begin position="37"/>
        <end position="58"/>
    </location>
</feature>
<name>A0A1E8GLF4_9LACT</name>
<keyword evidence="3" id="KW-1185">Reference proteome</keyword>
<dbReference type="Proteomes" id="UP000178622">
    <property type="component" value="Unassembled WGS sequence"/>
</dbReference>
<evidence type="ECO:0000313" key="2">
    <source>
        <dbReference type="EMBL" id="OFI48806.1"/>
    </source>
</evidence>
<feature type="transmembrane region" description="Helical" evidence="1">
    <location>
        <begin position="145"/>
        <end position="163"/>
    </location>
</feature>
<keyword evidence="1" id="KW-0472">Membrane</keyword>
<comment type="caution">
    <text evidence="2">The sequence shown here is derived from an EMBL/GenBank/DDBJ whole genome shotgun (WGS) entry which is preliminary data.</text>
</comment>